<dbReference type="InterPro" id="IPR012944">
    <property type="entry name" value="SusD_RagB_dom"/>
</dbReference>
<evidence type="ECO:0000259" key="8">
    <source>
        <dbReference type="Pfam" id="PF14322"/>
    </source>
</evidence>
<organism evidence="9 10">
    <name type="scientific">Thermonema lapsum</name>
    <dbReference type="NCBI Taxonomy" id="28195"/>
    <lineage>
        <taxon>Bacteria</taxon>
        <taxon>Pseudomonadati</taxon>
        <taxon>Bacteroidota</taxon>
        <taxon>Cytophagia</taxon>
        <taxon>Cytophagales</taxon>
        <taxon>Thermonemataceae</taxon>
        <taxon>Thermonema</taxon>
    </lineage>
</organism>
<name>A0A846MSK6_9BACT</name>
<protein>
    <recommendedName>
        <fullName evidence="11">RagB/SusD family nutrient uptake outer membrane protein</fullName>
    </recommendedName>
</protein>
<comment type="similarity">
    <text evidence="2">Belongs to the SusD family.</text>
</comment>
<dbReference type="GO" id="GO:0009279">
    <property type="term" value="C:cell outer membrane"/>
    <property type="evidence" value="ECO:0007669"/>
    <property type="project" value="UniProtKB-SubCell"/>
</dbReference>
<evidence type="ECO:0000256" key="4">
    <source>
        <dbReference type="ARBA" id="ARBA00023136"/>
    </source>
</evidence>
<feature type="domain" description="SusD-like N-terminal" evidence="8">
    <location>
        <begin position="22"/>
        <end position="230"/>
    </location>
</feature>
<evidence type="ECO:0000256" key="3">
    <source>
        <dbReference type="ARBA" id="ARBA00022729"/>
    </source>
</evidence>
<evidence type="ECO:0000256" key="2">
    <source>
        <dbReference type="ARBA" id="ARBA00006275"/>
    </source>
</evidence>
<keyword evidence="5" id="KW-0998">Cell outer membrane</keyword>
<dbReference type="SUPFAM" id="SSF48452">
    <property type="entry name" value="TPR-like"/>
    <property type="match status" value="1"/>
</dbReference>
<feature type="chain" id="PRO_5032876524" description="RagB/SusD family nutrient uptake outer membrane protein" evidence="6">
    <location>
        <begin position="20"/>
        <end position="475"/>
    </location>
</feature>
<dbReference type="RefSeq" id="WP_166920407.1">
    <property type="nucleotide sequence ID" value="NZ_JAASRN010000003.1"/>
</dbReference>
<dbReference type="InterPro" id="IPR011990">
    <property type="entry name" value="TPR-like_helical_dom_sf"/>
</dbReference>
<keyword evidence="4" id="KW-0472">Membrane</keyword>
<evidence type="ECO:0000259" key="7">
    <source>
        <dbReference type="Pfam" id="PF07980"/>
    </source>
</evidence>
<dbReference type="Proteomes" id="UP000537126">
    <property type="component" value="Unassembled WGS sequence"/>
</dbReference>
<dbReference type="CDD" id="cd08977">
    <property type="entry name" value="SusD"/>
    <property type="match status" value="1"/>
</dbReference>
<comment type="caution">
    <text evidence="9">The sequence shown here is derived from an EMBL/GenBank/DDBJ whole genome shotgun (WGS) entry which is preliminary data.</text>
</comment>
<keyword evidence="10" id="KW-1185">Reference proteome</keyword>
<sequence>MRKIYLFILSALLMGGITSCDLDVKPNTAVTEDLLTDSTVALGFLNSAYRNMHVFGYYGQQMMVMGDVLADNAEIANNTGRYVAQNANQIYAHYTFWFNAYAVINYANYAIAKTDELLNAGKIRQTTANQIKGQALFLRALCHFDVARAYGYEPGKEVNGWDLSAVIRTAPIKGASDAQPKPRATNTEVYAQVEQDLLEAITLLDGFNPTDVRRRANKAAAQALLARLYLYKGDWANAETYAQDALSSTTATISPAASVVSDWAAANVPHRESIFELDINPGTDWSTVDGVNNSLSSLTNNYTSGNNFSVQASADLLTLLNSEGGADVRKNFWDQDTGTGFYRLRKWRGGKGGDPNCRNIPVIRYSEVLLIQAEAEARQGKDPEAQTTINTLRSNRGLPNTSDTGSALIDLIMNERRKELMFEGHRFFDLKRLGLDIRKDDGAPLPYNDFKVLAPLSNQDIITSGNVLKQNPGYN</sequence>
<proteinExistence type="inferred from homology"/>
<keyword evidence="3 6" id="KW-0732">Signal</keyword>
<dbReference type="InterPro" id="IPR033985">
    <property type="entry name" value="SusD-like_N"/>
</dbReference>
<gene>
    <name evidence="9" type="ORF">FHS56_002068</name>
</gene>
<evidence type="ECO:0000313" key="10">
    <source>
        <dbReference type="Proteomes" id="UP000537126"/>
    </source>
</evidence>
<evidence type="ECO:0000256" key="6">
    <source>
        <dbReference type="SAM" id="SignalP"/>
    </source>
</evidence>
<dbReference type="EMBL" id="JAASRN010000003">
    <property type="protein sequence ID" value="NIK74543.1"/>
    <property type="molecule type" value="Genomic_DNA"/>
</dbReference>
<accession>A0A846MSK6</accession>
<dbReference type="Gene3D" id="2.20.20.130">
    <property type="match status" value="1"/>
</dbReference>
<evidence type="ECO:0000256" key="1">
    <source>
        <dbReference type="ARBA" id="ARBA00004442"/>
    </source>
</evidence>
<dbReference type="AlphaFoldDB" id="A0A846MSK6"/>
<reference evidence="9 10" key="1">
    <citation type="submission" date="2020-03" db="EMBL/GenBank/DDBJ databases">
        <title>Genomic Encyclopedia of Type Strains, Phase IV (KMG-IV): sequencing the most valuable type-strain genomes for metagenomic binning, comparative biology and taxonomic classification.</title>
        <authorList>
            <person name="Goeker M."/>
        </authorList>
    </citation>
    <scope>NUCLEOTIDE SEQUENCE [LARGE SCALE GENOMIC DNA]</scope>
    <source>
        <strain evidence="9 10">DSM 5718</strain>
    </source>
</reference>
<evidence type="ECO:0008006" key="11">
    <source>
        <dbReference type="Google" id="ProtNLM"/>
    </source>
</evidence>
<feature type="domain" description="RagB/SusD" evidence="7">
    <location>
        <begin position="337"/>
        <end position="433"/>
    </location>
</feature>
<dbReference type="PROSITE" id="PS51257">
    <property type="entry name" value="PROKAR_LIPOPROTEIN"/>
    <property type="match status" value="1"/>
</dbReference>
<comment type="subcellular location">
    <subcellularLocation>
        <location evidence="1">Cell outer membrane</location>
    </subcellularLocation>
</comment>
<dbReference type="Gene3D" id="1.25.40.900">
    <property type="match status" value="1"/>
</dbReference>
<dbReference type="Gene3D" id="1.25.40.390">
    <property type="match status" value="1"/>
</dbReference>
<dbReference type="Pfam" id="PF07980">
    <property type="entry name" value="SusD_RagB"/>
    <property type="match status" value="1"/>
</dbReference>
<dbReference type="Pfam" id="PF14322">
    <property type="entry name" value="SusD-like_3"/>
    <property type="match status" value="1"/>
</dbReference>
<feature type="signal peptide" evidence="6">
    <location>
        <begin position="1"/>
        <end position="19"/>
    </location>
</feature>
<evidence type="ECO:0000256" key="5">
    <source>
        <dbReference type="ARBA" id="ARBA00023237"/>
    </source>
</evidence>
<evidence type="ECO:0000313" key="9">
    <source>
        <dbReference type="EMBL" id="NIK74543.1"/>
    </source>
</evidence>